<evidence type="ECO:0000313" key="1">
    <source>
        <dbReference type="EMBL" id="QSQ14136.1"/>
    </source>
</evidence>
<proteinExistence type="predicted"/>
<protein>
    <recommendedName>
        <fullName evidence="3">ABM domain-containing protein</fullName>
    </recommendedName>
</protein>
<gene>
    <name evidence="1" type="ORF">JY572_38460</name>
</gene>
<name>A0ABX7N6N3_9BACT</name>
<keyword evidence="2" id="KW-1185">Reference proteome</keyword>
<reference evidence="1 2" key="1">
    <citation type="submission" date="2021-02" db="EMBL/GenBank/DDBJ databases">
        <title>De Novo genome assembly of isolated myxobacteria.</title>
        <authorList>
            <person name="Stevens D.C."/>
        </authorList>
    </citation>
    <scope>NUCLEOTIDE SEQUENCE [LARGE SCALE GENOMIC DNA]</scope>
    <source>
        <strain evidence="1 2">SCHIC003</strain>
    </source>
</reference>
<accession>A0ABX7N6N3</accession>
<evidence type="ECO:0000313" key="2">
    <source>
        <dbReference type="Proteomes" id="UP000663090"/>
    </source>
</evidence>
<dbReference type="RefSeq" id="WP_206715930.1">
    <property type="nucleotide sequence ID" value="NZ_CP071091.1"/>
</dbReference>
<dbReference type="EMBL" id="CP071091">
    <property type="protein sequence ID" value="QSQ14136.1"/>
    <property type="molecule type" value="Genomic_DNA"/>
</dbReference>
<sequence>MAVMVMVKLRSQSEYDEVGRELVRRGVTSTALLSHVSAATDDGFLVVDIWPSRQAWEQFASSQLEPCMKAVGGVARPEIKIFEAYNVGWPGRMAAAEEQPQAH</sequence>
<dbReference type="Proteomes" id="UP000663090">
    <property type="component" value="Chromosome"/>
</dbReference>
<evidence type="ECO:0008006" key="3">
    <source>
        <dbReference type="Google" id="ProtNLM"/>
    </source>
</evidence>
<organism evidence="1 2">
    <name type="scientific">Myxococcus landrumensis</name>
    <dbReference type="NCBI Taxonomy" id="2813577"/>
    <lineage>
        <taxon>Bacteria</taxon>
        <taxon>Pseudomonadati</taxon>
        <taxon>Myxococcota</taxon>
        <taxon>Myxococcia</taxon>
        <taxon>Myxococcales</taxon>
        <taxon>Cystobacterineae</taxon>
        <taxon>Myxococcaceae</taxon>
        <taxon>Myxococcus</taxon>
    </lineage>
</organism>